<evidence type="ECO:0000256" key="1">
    <source>
        <dbReference type="SAM" id="MobiDB-lite"/>
    </source>
</evidence>
<gene>
    <name evidence="4" type="ORF">DAT39_016350</name>
    <name evidence="3" type="ORF">DAT39_016351</name>
    <name evidence="2" type="ORF">DAT39_022403</name>
</gene>
<reference evidence="2" key="1">
    <citation type="submission" date="2020-07" db="EMBL/GenBank/DDBJ databases">
        <title>Clarias magur genome sequencing, assembly and annotation.</title>
        <authorList>
            <person name="Kushwaha B."/>
            <person name="Kumar R."/>
            <person name="Das P."/>
            <person name="Joshi C.G."/>
            <person name="Kumar D."/>
            <person name="Nagpure N.S."/>
            <person name="Pandey M."/>
            <person name="Agarwal S."/>
            <person name="Srivastava S."/>
            <person name="Singh M."/>
            <person name="Sahoo L."/>
            <person name="Jayasankar P."/>
            <person name="Meher P.K."/>
            <person name="Koringa P.G."/>
            <person name="Iquebal M.A."/>
            <person name="Das S.P."/>
            <person name="Bit A."/>
            <person name="Patnaik S."/>
            <person name="Patel N."/>
            <person name="Shah T.M."/>
            <person name="Hinsu A."/>
            <person name="Jena J.K."/>
        </authorList>
    </citation>
    <scope>NUCLEOTIDE SEQUENCE</scope>
    <source>
        <strain evidence="2">CIFAMagur01</strain>
        <tissue evidence="2">Testis</tissue>
    </source>
</reference>
<dbReference type="Proteomes" id="UP000727407">
    <property type="component" value="Unassembled WGS sequence"/>
</dbReference>
<feature type="region of interest" description="Disordered" evidence="1">
    <location>
        <begin position="63"/>
        <end position="88"/>
    </location>
</feature>
<accession>A0A8J4WR04</accession>
<comment type="caution">
    <text evidence="2">The sequence shown here is derived from an EMBL/GenBank/DDBJ whole genome shotgun (WGS) entry which is preliminary data.</text>
</comment>
<dbReference type="EMBL" id="QNUK01000403">
    <property type="protein sequence ID" value="KAF5893937.1"/>
    <property type="molecule type" value="Genomic_DNA"/>
</dbReference>
<feature type="compositionally biased region" description="Low complexity" evidence="1">
    <location>
        <begin position="70"/>
        <end position="80"/>
    </location>
</feature>
<dbReference type="EMBL" id="QNUK01000403">
    <property type="protein sequence ID" value="KAF5893938.1"/>
    <property type="molecule type" value="Genomic_DNA"/>
</dbReference>
<evidence type="ECO:0000313" key="5">
    <source>
        <dbReference type="Proteomes" id="UP000727407"/>
    </source>
</evidence>
<protein>
    <submittedName>
        <fullName evidence="2">Uncharacterized protein</fullName>
    </submittedName>
</protein>
<proteinExistence type="predicted"/>
<sequence length="115" mass="12283">MQRSLSSDISKVNGLFTNKIKCKFGLSDGAQLSIFGESHTVVEDGILLELVEANPDLCLTVQDKDQSGESSSLTNTLSRSSEGDSRVEWGIPISGERTALTCPTSNSEVIGSCKE</sequence>
<organism evidence="2 5">
    <name type="scientific">Clarias magur</name>
    <name type="common">Asian catfish</name>
    <name type="synonym">Macropteronotus magur</name>
    <dbReference type="NCBI Taxonomy" id="1594786"/>
    <lineage>
        <taxon>Eukaryota</taxon>
        <taxon>Metazoa</taxon>
        <taxon>Chordata</taxon>
        <taxon>Craniata</taxon>
        <taxon>Vertebrata</taxon>
        <taxon>Euteleostomi</taxon>
        <taxon>Actinopterygii</taxon>
        <taxon>Neopterygii</taxon>
        <taxon>Teleostei</taxon>
        <taxon>Ostariophysi</taxon>
        <taxon>Siluriformes</taxon>
        <taxon>Clariidae</taxon>
        <taxon>Clarias</taxon>
    </lineage>
</organism>
<evidence type="ECO:0000313" key="4">
    <source>
        <dbReference type="EMBL" id="KAF5893938.1"/>
    </source>
</evidence>
<feature type="non-terminal residue" evidence="2">
    <location>
        <position position="115"/>
    </location>
</feature>
<evidence type="ECO:0000313" key="2">
    <source>
        <dbReference type="EMBL" id="KAF5886933.1"/>
    </source>
</evidence>
<name>A0A8J4WR04_CLAMG</name>
<dbReference type="EMBL" id="QNUK01001145">
    <property type="protein sequence ID" value="KAF5886933.1"/>
    <property type="molecule type" value="Genomic_DNA"/>
</dbReference>
<dbReference type="AlphaFoldDB" id="A0A8J4WR04"/>
<dbReference type="OrthoDB" id="8961469at2759"/>
<keyword evidence="5" id="KW-1185">Reference proteome</keyword>
<evidence type="ECO:0000313" key="3">
    <source>
        <dbReference type="EMBL" id="KAF5893937.1"/>
    </source>
</evidence>